<evidence type="ECO:0000256" key="1">
    <source>
        <dbReference type="ARBA" id="ARBA00023015"/>
    </source>
</evidence>
<dbReference type="SUPFAM" id="SSF46785">
    <property type="entry name" value="Winged helix' DNA-binding domain"/>
    <property type="match status" value="1"/>
</dbReference>
<proteinExistence type="predicted"/>
<dbReference type="PROSITE" id="PS50949">
    <property type="entry name" value="HTH_GNTR"/>
    <property type="match status" value="1"/>
</dbReference>
<evidence type="ECO:0000256" key="3">
    <source>
        <dbReference type="ARBA" id="ARBA00023163"/>
    </source>
</evidence>
<feature type="domain" description="HTH gntR-type" evidence="4">
    <location>
        <begin position="11"/>
        <end position="79"/>
    </location>
</feature>
<dbReference type="Pfam" id="PF00392">
    <property type="entry name" value="GntR"/>
    <property type="match status" value="1"/>
</dbReference>
<dbReference type="Proteomes" id="UP001449657">
    <property type="component" value="Chromosome"/>
</dbReference>
<keyword evidence="6" id="KW-1185">Reference proteome</keyword>
<evidence type="ECO:0000256" key="2">
    <source>
        <dbReference type="ARBA" id="ARBA00023125"/>
    </source>
</evidence>
<dbReference type="InterPro" id="IPR000524">
    <property type="entry name" value="Tscrpt_reg_HTH_GntR"/>
</dbReference>
<evidence type="ECO:0000313" key="6">
    <source>
        <dbReference type="Proteomes" id="UP001449657"/>
    </source>
</evidence>
<dbReference type="Pfam" id="PF07729">
    <property type="entry name" value="FCD"/>
    <property type="match status" value="1"/>
</dbReference>
<accession>A0ABZ2Z8X0</accession>
<dbReference type="Gene3D" id="1.10.10.10">
    <property type="entry name" value="Winged helix-like DNA-binding domain superfamily/Winged helix DNA-binding domain"/>
    <property type="match status" value="1"/>
</dbReference>
<dbReference type="CDD" id="cd07377">
    <property type="entry name" value="WHTH_GntR"/>
    <property type="match status" value="1"/>
</dbReference>
<dbReference type="PANTHER" id="PTHR43537:SF47">
    <property type="entry name" value="REGULATORY PROTEIN GNTR HTH"/>
    <property type="match status" value="1"/>
</dbReference>
<keyword evidence="2" id="KW-0238">DNA-binding</keyword>
<name>A0ABZ2Z8X0_9BACT</name>
<reference evidence="5 6" key="1">
    <citation type="submission" date="2024-03" db="EMBL/GenBank/DDBJ databases">
        <title>Chitinophaga caseinilytica sp. nov., a casein hydrolysing bacterium isolated from forest soil.</title>
        <authorList>
            <person name="Lee D.S."/>
            <person name="Han D.M."/>
            <person name="Baek J.H."/>
            <person name="Choi D.G."/>
            <person name="Jeon J.H."/>
            <person name="Jeon C.O."/>
        </authorList>
    </citation>
    <scope>NUCLEOTIDE SEQUENCE [LARGE SCALE GENOMIC DNA]</scope>
    <source>
        <strain evidence="5 6">KACC 19118</strain>
    </source>
</reference>
<dbReference type="EMBL" id="CP150096">
    <property type="protein sequence ID" value="WZN47960.1"/>
    <property type="molecule type" value="Genomic_DNA"/>
</dbReference>
<dbReference type="RefSeq" id="WP_341842567.1">
    <property type="nucleotide sequence ID" value="NZ_CP149792.1"/>
</dbReference>
<dbReference type="InterPro" id="IPR036390">
    <property type="entry name" value="WH_DNA-bd_sf"/>
</dbReference>
<dbReference type="InterPro" id="IPR008920">
    <property type="entry name" value="TF_FadR/GntR_C"/>
</dbReference>
<dbReference type="InterPro" id="IPR011711">
    <property type="entry name" value="GntR_C"/>
</dbReference>
<dbReference type="SMART" id="SM00895">
    <property type="entry name" value="FCD"/>
    <property type="match status" value="1"/>
</dbReference>
<evidence type="ECO:0000259" key="4">
    <source>
        <dbReference type="PROSITE" id="PS50949"/>
    </source>
</evidence>
<dbReference type="Gene3D" id="1.20.120.530">
    <property type="entry name" value="GntR ligand-binding domain-like"/>
    <property type="match status" value="1"/>
</dbReference>
<dbReference type="PANTHER" id="PTHR43537">
    <property type="entry name" value="TRANSCRIPTIONAL REGULATOR, GNTR FAMILY"/>
    <property type="match status" value="1"/>
</dbReference>
<dbReference type="SUPFAM" id="SSF48008">
    <property type="entry name" value="GntR ligand-binding domain-like"/>
    <property type="match status" value="1"/>
</dbReference>
<keyword evidence="1" id="KW-0805">Transcription regulation</keyword>
<gene>
    <name evidence="5" type="ORF">WJU22_07190</name>
</gene>
<organism evidence="5 6">
    <name type="scientific">Chitinophaga caseinilytica</name>
    <dbReference type="NCBI Taxonomy" id="2267521"/>
    <lineage>
        <taxon>Bacteria</taxon>
        <taxon>Pseudomonadati</taxon>
        <taxon>Bacteroidota</taxon>
        <taxon>Chitinophagia</taxon>
        <taxon>Chitinophagales</taxon>
        <taxon>Chitinophagaceae</taxon>
        <taxon>Chitinophaga</taxon>
    </lineage>
</organism>
<dbReference type="PRINTS" id="PR00035">
    <property type="entry name" value="HTHGNTR"/>
</dbReference>
<protein>
    <submittedName>
        <fullName evidence="5">FadR/GntR family transcriptional regulator</fullName>
    </submittedName>
</protein>
<sequence length="223" mass="24790">MTKQVTILKRNSLADDVAAGLQDMITGGTYAVGDRLPSEPELMLLFGVGRSSVREAVRLLVNAGMLRVQQGQGTFVTSSQPLTGPLGRKLHTADYQELNEVRLLLEVKIAEKAALHRTREDLARMKTFLRAREKFAKAGNVDATMQADVHFHTSIAVASKNSIMLELYQTIATHMLQSFKDRHKDTSDFALTQYMHKALLDAIADQDAEQALVWATRISTHSR</sequence>
<dbReference type="SMART" id="SM00345">
    <property type="entry name" value="HTH_GNTR"/>
    <property type="match status" value="1"/>
</dbReference>
<evidence type="ECO:0000313" key="5">
    <source>
        <dbReference type="EMBL" id="WZN47960.1"/>
    </source>
</evidence>
<keyword evidence="3" id="KW-0804">Transcription</keyword>
<dbReference type="InterPro" id="IPR036388">
    <property type="entry name" value="WH-like_DNA-bd_sf"/>
</dbReference>